<keyword evidence="2" id="KW-1185">Reference proteome</keyword>
<sequence length="72" mass="8522">TAGFQPNKNVYSTLINVALKKLDYVYLIDILRDMKCRKVAPNEVVIRQLEFAARYPPNFDKYQRKKCVLRED</sequence>
<dbReference type="PANTHER" id="PTHR24014:SF6">
    <property type="entry name" value="PENTATRICOPEPTIDE REPEAT-CONTAINING PROTEIN 1, MITOCHONDRIAL"/>
    <property type="match status" value="1"/>
</dbReference>
<dbReference type="EMBL" id="CATNWA010015415">
    <property type="protein sequence ID" value="CAI9583171.1"/>
    <property type="molecule type" value="Genomic_DNA"/>
</dbReference>
<feature type="non-terminal residue" evidence="1">
    <location>
        <position position="1"/>
    </location>
</feature>
<evidence type="ECO:0000313" key="1">
    <source>
        <dbReference type="EMBL" id="CAI9583171.1"/>
    </source>
</evidence>
<name>A0ABN9EI25_9NEOB</name>
<reference evidence="1" key="1">
    <citation type="submission" date="2023-05" db="EMBL/GenBank/DDBJ databases">
        <authorList>
            <person name="Stuckert A."/>
        </authorList>
    </citation>
    <scope>NUCLEOTIDE SEQUENCE</scope>
</reference>
<evidence type="ECO:0000313" key="2">
    <source>
        <dbReference type="Proteomes" id="UP001162483"/>
    </source>
</evidence>
<proteinExistence type="predicted"/>
<dbReference type="Proteomes" id="UP001162483">
    <property type="component" value="Unassembled WGS sequence"/>
</dbReference>
<evidence type="ECO:0008006" key="3">
    <source>
        <dbReference type="Google" id="ProtNLM"/>
    </source>
</evidence>
<comment type="caution">
    <text evidence="1">The sequence shown here is derived from an EMBL/GenBank/DDBJ whole genome shotgun (WGS) entry which is preliminary data.</text>
</comment>
<protein>
    <recommendedName>
        <fullName evidence="3">Pentatricopeptide repeat-containing protein</fullName>
    </recommendedName>
</protein>
<dbReference type="PANTHER" id="PTHR24014">
    <property type="entry name" value="2-OXOGLUTARATE AND IRON-DEPENDENT OXYGENASE DOMAIN-CONTAINING PROTEIN 2"/>
    <property type="match status" value="1"/>
</dbReference>
<gene>
    <name evidence="1" type="ORF">SPARVUS_LOCUS9764572</name>
</gene>
<organism evidence="1 2">
    <name type="scientific">Staurois parvus</name>
    <dbReference type="NCBI Taxonomy" id="386267"/>
    <lineage>
        <taxon>Eukaryota</taxon>
        <taxon>Metazoa</taxon>
        <taxon>Chordata</taxon>
        <taxon>Craniata</taxon>
        <taxon>Vertebrata</taxon>
        <taxon>Euteleostomi</taxon>
        <taxon>Amphibia</taxon>
        <taxon>Batrachia</taxon>
        <taxon>Anura</taxon>
        <taxon>Neobatrachia</taxon>
        <taxon>Ranoidea</taxon>
        <taxon>Ranidae</taxon>
        <taxon>Staurois</taxon>
    </lineage>
</organism>
<accession>A0ABN9EI25</accession>